<feature type="region of interest" description="Disordered" evidence="6">
    <location>
        <begin position="155"/>
        <end position="204"/>
    </location>
</feature>
<evidence type="ECO:0000256" key="6">
    <source>
        <dbReference type="SAM" id="MobiDB-lite"/>
    </source>
</evidence>
<evidence type="ECO:0000256" key="1">
    <source>
        <dbReference type="ARBA" id="ARBA00009991"/>
    </source>
</evidence>
<evidence type="ECO:0000256" key="4">
    <source>
        <dbReference type="ARBA" id="ARBA00023315"/>
    </source>
</evidence>
<evidence type="ECO:0000259" key="8">
    <source>
        <dbReference type="Pfam" id="PF04377"/>
    </source>
</evidence>
<comment type="similarity">
    <text evidence="1 5">Belongs to the R-transferase family.</text>
</comment>
<dbReference type="Proteomes" id="UP000019149">
    <property type="component" value="Unassembled WGS sequence"/>
</dbReference>
<dbReference type="GO" id="GO:0004057">
    <property type="term" value="F:arginyl-tRNA--protein transferase activity"/>
    <property type="evidence" value="ECO:0007669"/>
    <property type="project" value="UniProtKB-EC"/>
</dbReference>
<proteinExistence type="inferred from homology"/>
<dbReference type="CTD" id="36345927"/>
<sequence length="522" mass="58724">MKQHSDPTFSLIELEGEKLSDSCRYCDDTTSPKAAWHISSSSLNVADYRLLMDQGWRRHGNHVYKTMNRKTCCPAYPIRCDTEHFRISKSQKRVLNIVANFLQKGKSPNAAGKSRDVCIDSVSSVDSLFDKNDATDSSPVREGFDVETSACVNIQKPAERNTSKDSGIYENASQVLTNGRSGSSKRNRWQAKQERMAQRAEKTGVPYEEILKADSQSRKNRSEKNQAKEIEEYLEQEKAKGNAVHTLDIRLCKCSPRSSELSETLDEEYKLYYNYQVGVHHAAPASISPEAFEEFLVDSNLVNAHDAAAEVAGAPQFGSYHQQYWLDGKKLIAVSVVDLVPGCLSSVYFFYDPEYAFLSLGTYSALREIAFVRHLQRTYGAVVPALADFTQYYLGYYIHSCPKMHYKAQFSPSYLACPETHAWVPIEKCKRLLDQSKYRRFAEEDVESASTTQCGHETKLQLPFSLTLASTLPKGGFAVEGKTIVTTLNYAEGVVSKRDLQLMREWTSLVNNTGTMCISCTN</sequence>
<dbReference type="InterPro" id="IPR017137">
    <property type="entry name" value="Arg-tRNA-P_Trfase_1_euk"/>
</dbReference>
<reference evidence="9 10" key="1">
    <citation type="journal article" date="2013" name="Nat. Genet.">
        <title>The genome of the hydatid tapeworm Echinococcus granulosus.</title>
        <authorList>
            <person name="Zheng H."/>
            <person name="Zhang W."/>
            <person name="Zhang L."/>
            <person name="Zhang Z."/>
            <person name="Li J."/>
            <person name="Lu G."/>
            <person name="Zhu Y."/>
            <person name="Wang Y."/>
            <person name="Huang Y."/>
            <person name="Liu J."/>
            <person name="Kang H."/>
            <person name="Chen J."/>
            <person name="Wang L."/>
            <person name="Chen A."/>
            <person name="Yu S."/>
            <person name="Gao Z."/>
            <person name="Jin L."/>
            <person name="Gu W."/>
            <person name="Wang Z."/>
            <person name="Zhao L."/>
            <person name="Shi B."/>
            <person name="Wen H."/>
            <person name="Lin R."/>
            <person name="Jones M.K."/>
            <person name="Brejova B."/>
            <person name="Vinar T."/>
            <person name="Zhao G."/>
            <person name="McManus D.P."/>
            <person name="Chen Z."/>
            <person name="Zhou Y."/>
            <person name="Wang S."/>
        </authorList>
    </citation>
    <scope>NUCLEOTIDE SEQUENCE [LARGE SCALE GENOMIC DNA]</scope>
</reference>
<evidence type="ECO:0000259" key="7">
    <source>
        <dbReference type="Pfam" id="PF04376"/>
    </source>
</evidence>
<dbReference type="Pfam" id="PF04376">
    <property type="entry name" value="ATE_N"/>
    <property type="match status" value="1"/>
</dbReference>
<dbReference type="PIRSF" id="PIRSF037207">
    <property type="entry name" value="ATE1_euk"/>
    <property type="match status" value="1"/>
</dbReference>
<dbReference type="Pfam" id="PF04377">
    <property type="entry name" value="ATE_C"/>
    <property type="match status" value="1"/>
</dbReference>
<organism evidence="9 10">
    <name type="scientific">Echinococcus granulosus</name>
    <name type="common">Hydatid tapeworm</name>
    <dbReference type="NCBI Taxonomy" id="6210"/>
    <lineage>
        <taxon>Eukaryota</taxon>
        <taxon>Metazoa</taxon>
        <taxon>Spiralia</taxon>
        <taxon>Lophotrochozoa</taxon>
        <taxon>Platyhelminthes</taxon>
        <taxon>Cestoda</taxon>
        <taxon>Eucestoda</taxon>
        <taxon>Cyclophyllidea</taxon>
        <taxon>Taeniidae</taxon>
        <taxon>Echinococcus</taxon>
        <taxon>Echinococcus granulosus group</taxon>
    </lineage>
</organism>
<dbReference type="PANTHER" id="PTHR21367:SF1">
    <property type="entry name" value="ARGINYL-TRNA--PROTEIN TRANSFERASE 1"/>
    <property type="match status" value="1"/>
</dbReference>
<dbReference type="InterPro" id="IPR007471">
    <property type="entry name" value="N-end_Aminoacyl_Trfase_N"/>
</dbReference>
<feature type="compositionally biased region" description="Polar residues" evidence="6">
    <location>
        <begin position="171"/>
        <end position="182"/>
    </location>
</feature>
<evidence type="ECO:0000256" key="3">
    <source>
        <dbReference type="ARBA" id="ARBA00022786"/>
    </source>
</evidence>
<dbReference type="InterPro" id="IPR016181">
    <property type="entry name" value="Acyl_CoA_acyltransferase"/>
</dbReference>
<accession>W6U1E0</accession>
<dbReference type="GO" id="GO:0005737">
    <property type="term" value="C:cytoplasm"/>
    <property type="evidence" value="ECO:0007669"/>
    <property type="project" value="TreeGrafter"/>
</dbReference>
<protein>
    <recommendedName>
        <fullName evidence="5">Arginyl-tRNA--protein transferase 1</fullName>
        <shortName evidence="5">Arginyltransferase 1</shortName>
        <shortName evidence="5">R-transferase 1</shortName>
        <ecNumber evidence="5">2.3.2.8</ecNumber>
    </recommendedName>
    <alternativeName>
        <fullName evidence="5">Arginine-tRNA--protein transferase 1</fullName>
    </alternativeName>
</protein>
<dbReference type="AlphaFoldDB" id="W6U1E0"/>
<dbReference type="EMBL" id="APAU02000199">
    <property type="protein sequence ID" value="EUB54930.1"/>
    <property type="molecule type" value="Genomic_DNA"/>
</dbReference>
<dbReference type="OMA" id="SDRMVYS"/>
<dbReference type="RefSeq" id="XP_024346126.1">
    <property type="nucleotide sequence ID" value="XM_024499461.1"/>
</dbReference>
<gene>
    <name evidence="9" type="ORF">EGR_10212</name>
</gene>
<dbReference type="SUPFAM" id="SSF55729">
    <property type="entry name" value="Acyl-CoA N-acyltransferases (Nat)"/>
    <property type="match status" value="1"/>
</dbReference>
<keyword evidence="4 5" id="KW-0012">Acyltransferase</keyword>
<keyword evidence="2 5" id="KW-0808">Transferase</keyword>
<dbReference type="InterPro" id="IPR007472">
    <property type="entry name" value="N-end_Aminoacyl_Trfase_C"/>
</dbReference>
<dbReference type="PANTHER" id="PTHR21367">
    <property type="entry name" value="ARGININE-TRNA-PROTEIN TRANSFERASE 1"/>
    <property type="match status" value="1"/>
</dbReference>
<dbReference type="GeneID" id="36345927"/>
<dbReference type="KEGG" id="egl:EGR_10212"/>
<evidence type="ECO:0000256" key="5">
    <source>
        <dbReference type="PIRNR" id="PIRNR037207"/>
    </source>
</evidence>
<feature type="compositionally biased region" description="Basic and acidic residues" evidence="6">
    <location>
        <begin position="191"/>
        <end position="202"/>
    </location>
</feature>
<comment type="catalytic activity">
    <reaction evidence="5">
        <text>an N-terminal L-alpha-aminoacyl-[protein] + L-arginyl-tRNA(Arg) = an N-terminal L-arginyl-L-aminoacyl-[protein] + tRNA(Arg) + H(+)</text>
        <dbReference type="Rhea" id="RHEA:10208"/>
        <dbReference type="Rhea" id="RHEA-COMP:9658"/>
        <dbReference type="Rhea" id="RHEA-COMP:9673"/>
        <dbReference type="Rhea" id="RHEA-COMP:10636"/>
        <dbReference type="Rhea" id="RHEA-COMP:10638"/>
        <dbReference type="ChEBI" id="CHEBI:15378"/>
        <dbReference type="ChEBI" id="CHEBI:78442"/>
        <dbReference type="ChEBI" id="CHEBI:78513"/>
        <dbReference type="ChEBI" id="CHEBI:78597"/>
        <dbReference type="ChEBI" id="CHEBI:83562"/>
        <dbReference type="EC" id="2.3.2.8"/>
    </reaction>
</comment>
<dbReference type="OrthoDB" id="74183at2759"/>
<name>W6U1E0_ECHGR</name>
<dbReference type="InterPro" id="IPR030700">
    <property type="entry name" value="N-end_Aminoacyl_Trfase"/>
</dbReference>
<dbReference type="EC" id="2.3.2.8" evidence="5"/>
<comment type="caution">
    <text evidence="9">The sequence shown here is derived from an EMBL/GenBank/DDBJ whole genome shotgun (WGS) entry which is preliminary data.</text>
</comment>
<keyword evidence="10" id="KW-1185">Reference proteome</keyword>
<comment type="function">
    <text evidence="5">Involved in the post-translational conjugation of arginine to the N-terminal aspartate or glutamate of a protein. This arginylation is required for degradation of the protein via the ubiquitin pathway.</text>
</comment>
<feature type="domain" description="N-end aminoacyl transferase N-terminal" evidence="7">
    <location>
        <begin position="22"/>
        <end position="93"/>
    </location>
</feature>
<keyword evidence="3 5" id="KW-0833">Ubl conjugation pathway</keyword>
<feature type="domain" description="N-end rule aminoacyl transferase C-terminal" evidence="8">
    <location>
        <begin position="267"/>
        <end position="417"/>
    </location>
</feature>
<evidence type="ECO:0000256" key="2">
    <source>
        <dbReference type="ARBA" id="ARBA00022679"/>
    </source>
</evidence>
<evidence type="ECO:0000313" key="10">
    <source>
        <dbReference type="Proteomes" id="UP000019149"/>
    </source>
</evidence>
<evidence type="ECO:0000313" key="9">
    <source>
        <dbReference type="EMBL" id="EUB54930.1"/>
    </source>
</evidence>